<dbReference type="CDD" id="cd06864">
    <property type="entry name" value="PX_SNX4"/>
    <property type="match status" value="1"/>
</dbReference>
<feature type="coiled-coil region" evidence="2">
    <location>
        <begin position="325"/>
        <end position="352"/>
    </location>
</feature>
<dbReference type="InterPro" id="IPR001683">
    <property type="entry name" value="PX_dom"/>
</dbReference>
<protein>
    <submittedName>
        <fullName evidence="4">Putative sorting nexin</fullName>
    </submittedName>
</protein>
<keyword evidence="2" id="KW-0175">Coiled coil</keyword>
<dbReference type="InterPro" id="IPR036871">
    <property type="entry name" value="PX_dom_sf"/>
</dbReference>
<dbReference type="GO" id="GO:0031901">
    <property type="term" value="C:early endosome membrane"/>
    <property type="evidence" value="ECO:0007669"/>
    <property type="project" value="TreeGrafter"/>
</dbReference>
<evidence type="ECO:0000256" key="2">
    <source>
        <dbReference type="SAM" id="Coils"/>
    </source>
</evidence>
<dbReference type="PANTHER" id="PTHR46596:SF1">
    <property type="entry name" value="SORTING NEXIN-4"/>
    <property type="match status" value="1"/>
</dbReference>
<name>A0A131XUN9_IXORI</name>
<dbReference type="InterPro" id="IPR034783">
    <property type="entry name" value="SNX4"/>
</dbReference>
<dbReference type="SUPFAM" id="SSF64268">
    <property type="entry name" value="PX domain"/>
    <property type="match status" value="1"/>
</dbReference>
<sequence length="400" mass="45892">MAEASGSDANATENIVEINITDTERRCAGSAVPLQDIYVAYQVESIIREPEKTPYIVWRRYSDFEVLHSHLQDSFPYVIIPPLPERKVMYRWQKLPSDRLDPDFVERRRASLELFLRRVAGHPELCTNILFLEFLKHEASWRDDLNTGGLLHRADSMLRSLNASLRLRSPDTEFEEVKSYSGDLQMSLSNILRIRAKLADRTYGLHQLHQNYGRVLSEWCRLERGPHGDELQRAGQFMDKYAQCALPLLEEQEQAADALKEYLFYAGALGAVCKHHDVLQYELEKKEALFTSKESQHSQIVDGGAKAGQSLVSRLLSPSSPEQRASSLELQLETLQGQIQTQTREKKEFAKKAHAEIAKFQAQKDKDIKEALILYVISQIKLCNESISIWKNLHSCFEKM</sequence>
<dbReference type="InterPro" id="IPR027267">
    <property type="entry name" value="AH/BAR_dom_sf"/>
</dbReference>
<proteinExistence type="evidence at transcript level"/>
<feature type="domain" description="PX" evidence="3">
    <location>
        <begin position="19"/>
        <end position="142"/>
    </location>
</feature>
<comment type="similarity">
    <text evidence="1">Belongs to the sorting nexin family.</text>
</comment>
<dbReference type="Gene3D" id="1.20.1270.60">
    <property type="entry name" value="Arfaptin homology (AH) domain/BAR domain"/>
    <property type="match status" value="1"/>
</dbReference>
<dbReference type="GO" id="GO:0032266">
    <property type="term" value="F:phosphatidylinositol-3-phosphate binding"/>
    <property type="evidence" value="ECO:0007669"/>
    <property type="project" value="TreeGrafter"/>
</dbReference>
<reference evidence="4" key="1">
    <citation type="submission" date="2016-02" db="EMBL/GenBank/DDBJ databases">
        <title>RNAseq analyses of the midgut from blood- or serum-fed Ixodes ricinus ticks.</title>
        <authorList>
            <person name="Perner J."/>
            <person name="Provaznik J."/>
            <person name="Schrenkova J."/>
            <person name="Urbanova V."/>
            <person name="Ribeiro J.M."/>
            <person name="Kopacek P."/>
        </authorList>
    </citation>
    <scope>NUCLEOTIDE SEQUENCE</scope>
    <source>
        <tissue evidence="4">Gut</tissue>
    </source>
</reference>
<dbReference type="InterPro" id="IPR034902">
    <property type="entry name" value="PX_SNX4"/>
</dbReference>
<dbReference type="Gene3D" id="3.30.1520.10">
    <property type="entry name" value="Phox-like domain"/>
    <property type="match status" value="1"/>
</dbReference>
<dbReference type="GO" id="GO:0031201">
    <property type="term" value="C:SNARE complex"/>
    <property type="evidence" value="ECO:0007669"/>
    <property type="project" value="TreeGrafter"/>
</dbReference>
<evidence type="ECO:0000259" key="3">
    <source>
        <dbReference type="PROSITE" id="PS50195"/>
    </source>
</evidence>
<dbReference type="AlphaFoldDB" id="A0A131XUN9"/>
<evidence type="ECO:0000313" key="4">
    <source>
        <dbReference type="EMBL" id="JAP70042.1"/>
    </source>
</evidence>
<dbReference type="GO" id="GO:0015031">
    <property type="term" value="P:protein transport"/>
    <property type="evidence" value="ECO:0007669"/>
    <property type="project" value="InterPro"/>
</dbReference>
<accession>A0A131XUN9</accession>
<dbReference type="GO" id="GO:0005886">
    <property type="term" value="C:plasma membrane"/>
    <property type="evidence" value="ECO:0007669"/>
    <property type="project" value="TreeGrafter"/>
</dbReference>
<dbReference type="GO" id="GO:2000786">
    <property type="term" value="P:positive regulation of autophagosome assembly"/>
    <property type="evidence" value="ECO:0007669"/>
    <property type="project" value="TreeGrafter"/>
</dbReference>
<dbReference type="EMBL" id="GEFM01005754">
    <property type="protein sequence ID" value="JAP70042.1"/>
    <property type="molecule type" value="mRNA"/>
</dbReference>
<dbReference type="Pfam" id="PF00787">
    <property type="entry name" value="PX"/>
    <property type="match status" value="1"/>
</dbReference>
<organism evidence="4">
    <name type="scientific">Ixodes ricinus</name>
    <name type="common">Common tick</name>
    <name type="synonym">Acarus ricinus</name>
    <dbReference type="NCBI Taxonomy" id="34613"/>
    <lineage>
        <taxon>Eukaryota</taxon>
        <taxon>Metazoa</taxon>
        <taxon>Ecdysozoa</taxon>
        <taxon>Arthropoda</taxon>
        <taxon>Chelicerata</taxon>
        <taxon>Arachnida</taxon>
        <taxon>Acari</taxon>
        <taxon>Parasitiformes</taxon>
        <taxon>Ixodida</taxon>
        <taxon>Ixodoidea</taxon>
        <taxon>Ixodidae</taxon>
        <taxon>Ixodinae</taxon>
        <taxon>Ixodes</taxon>
    </lineage>
</organism>
<dbReference type="SMART" id="SM00312">
    <property type="entry name" value="PX"/>
    <property type="match status" value="1"/>
</dbReference>
<dbReference type="PANTHER" id="PTHR46596">
    <property type="entry name" value="SORTING NEXIN-4"/>
    <property type="match status" value="1"/>
</dbReference>
<evidence type="ECO:0000256" key="1">
    <source>
        <dbReference type="ARBA" id="ARBA00010883"/>
    </source>
</evidence>
<dbReference type="PROSITE" id="PS50195">
    <property type="entry name" value="PX"/>
    <property type="match status" value="1"/>
</dbReference>